<feature type="chain" id="PRO_5045413274" description="Glycosyl hydrolase family 67 C-terminal domain-containing protein" evidence="2">
    <location>
        <begin position="22"/>
        <end position="867"/>
    </location>
</feature>
<evidence type="ECO:0000256" key="1">
    <source>
        <dbReference type="SAM" id="Phobius"/>
    </source>
</evidence>
<keyword evidence="4" id="KW-1185">Reference proteome</keyword>
<keyword evidence="2" id="KW-0732">Signal</keyword>
<evidence type="ECO:0008006" key="5">
    <source>
        <dbReference type="Google" id="ProtNLM"/>
    </source>
</evidence>
<accession>A0ABU9EC19</accession>
<comment type="caution">
    <text evidence="3">The sequence shown here is derived from an EMBL/GenBank/DDBJ whole genome shotgun (WGS) entry which is preliminary data.</text>
</comment>
<dbReference type="InterPro" id="IPR017853">
    <property type="entry name" value="GH"/>
</dbReference>
<dbReference type="EMBL" id="JBBHLI010000006">
    <property type="protein sequence ID" value="MEK9501679.1"/>
    <property type="molecule type" value="Genomic_DNA"/>
</dbReference>
<keyword evidence="1" id="KW-1133">Transmembrane helix</keyword>
<reference evidence="3 4" key="1">
    <citation type="submission" date="2024-02" db="EMBL/GenBank/DDBJ databases">
        <title>A novel Gemmatimonadota bacterium.</title>
        <authorList>
            <person name="Du Z.-J."/>
            <person name="Ye Y.-Q."/>
        </authorList>
    </citation>
    <scope>NUCLEOTIDE SEQUENCE [LARGE SCALE GENOMIC DNA]</scope>
    <source>
        <strain evidence="3 4">DH-20</strain>
    </source>
</reference>
<dbReference type="Proteomes" id="UP001484239">
    <property type="component" value="Unassembled WGS sequence"/>
</dbReference>
<feature type="transmembrane region" description="Helical" evidence="1">
    <location>
        <begin position="776"/>
        <end position="797"/>
    </location>
</feature>
<feature type="transmembrane region" description="Helical" evidence="1">
    <location>
        <begin position="836"/>
        <end position="854"/>
    </location>
</feature>
<feature type="transmembrane region" description="Helical" evidence="1">
    <location>
        <begin position="628"/>
        <end position="646"/>
    </location>
</feature>
<feature type="transmembrane region" description="Helical" evidence="1">
    <location>
        <begin position="719"/>
        <end position="738"/>
    </location>
</feature>
<keyword evidence="1" id="KW-0812">Transmembrane</keyword>
<proteinExistence type="predicted"/>
<protein>
    <recommendedName>
        <fullName evidence="5">Glycosyl hydrolase family 67 C-terminal domain-containing protein</fullName>
    </recommendedName>
</protein>
<dbReference type="RefSeq" id="WP_405287075.1">
    <property type="nucleotide sequence ID" value="NZ_JBBHLI010000006.1"/>
</dbReference>
<organism evidence="3 4">
    <name type="scientific">Gaopeijia maritima</name>
    <dbReference type="NCBI Taxonomy" id="3119007"/>
    <lineage>
        <taxon>Bacteria</taxon>
        <taxon>Pseudomonadati</taxon>
        <taxon>Gemmatimonadota</taxon>
        <taxon>Longimicrobiia</taxon>
        <taxon>Gaopeijiales</taxon>
        <taxon>Gaopeijiaceae</taxon>
        <taxon>Gaopeijia</taxon>
    </lineage>
</organism>
<evidence type="ECO:0000256" key="2">
    <source>
        <dbReference type="SAM" id="SignalP"/>
    </source>
</evidence>
<name>A0ABU9EC19_9BACT</name>
<evidence type="ECO:0000313" key="3">
    <source>
        <dbReference type="EMBL" id="MEK9501679.1"/>
    </source>
</evidence>
<keyword evidence="1" id="KW-0472">Membrane</keyword>
<dbReference type="SUPFAM" id="SSF51445">
    <property type="entry name" value="(Trans)glycosidases"/>
    <property type="match status" value="1"/>
</dbReference>
<feature type="transmembrane region" description="Helical" evidence="1">
    <location>
        <begin position="744"/>
        <end position="764"/>
    </location>
</feature>
<sequence>MRFRGPLLLFLLALAGGVALASIFEVHAESKPLLEAGDPPAVPESAGAPRASPTPLPLRLVDAGAVGIPADTLAWGTSYSHATHAFDRLMLRSAPWVEPREMARTASDWDRYVERVTGWGANGIIVDAFLEFLTFENAEGVSTVYPADAPLLHRHRALRESFAPLFDRAAEAGAGIYLKTDMLALTPELDEYLRATTGGLDPADPALWRAYAAGFDELFRAMPSVRGVVIRIGEAGPLFNVADIEYRSEMALHRPEHVRLMLETFLPVFERHERRLVFRSWSVGVGGLGDLHNRPDAYLASLEGVHSPALVVSTKYTQGDYFGFLPLNPTLFVGEQQRIVEFQARREFEGFGAFANDLAPLHGTALRQLRERTPHLVGISLWTQEGGPLRAGPMSLYPLSGYWRWIDANVHATLQLALNPEASPDSLHARWVRETLSDDPAVVEGMTELLRLSRRAVDRGWYLRDFAKHRVSVADFEVPPLLWIQEWDQIGAWWAIDTSVADVVGDDWRSTVAEGHEAVALVRRMRAIAESLEPALTDDAEYARMLRSLDHQENLFQVLAFHRETLFGYQRWLRTGDDTGWRDSATRFERAAATHHAEWGNDLDFPSFEFGPALRALDRERQGAATPAIARVTLAGLLVLLLATAVRGVTPILASSWIAALIAGPAITLALFLPRGAWGPVLGLFVVAFATGAVAVLTRDRSSDGTPVSLLLSPQLLPLAWVLGPVAIRGTGYFWVLFWTSTPYRIALFTLLLGGPTWAALAHIRGRLLDGGRWRARGLAASALTAGAALAAAALVLPSLDDSLRAADGLLGVMPMTRAILNGITVYAGVPDALRWLPAAIAGLLLGTGGLVLARARQRAPADPAPS</sequence>
<feature type="transmembrane region" description="Helical" evidence="1">
    <location>
        <begin position="678"/>
        <end position="698"/>
    </location>
</feature>
<gene>
    <name evidence="3" type="ORF">WI372_11870</name>
</gene>
<feature type="transmembrane region" description="Helical" evidence="1">
    <location>
        <begin position="653"/>
        <end position="672"/>
    </location>
</feature>
<feature type="signal peptide" evidence="2">
    <location>
        <begin position="1"/>
        <end position="21"/>
    </location>
</feature>
<evidence type="ECO:0000313" key="4">
    <source>
        <dbReference type="Proteomes" id="UP001484239"/>
    </source>
</evidence>